<dbReference type="EMBL" id="JABAYA010000002">
    <property type="protein sequence ID" value="KAF7732579.1"/>
    <property type="molecule type" value="Genomic_DNA"/>
</dbReference>
<proteinExistence type="predicted"/>
<feature type="non-terminal residue" evidence="1">
    <location>
        <position position="1"/>
    </location>
</feature>
<keyword evidence="2" id="KW-1185">Reference proteome</keyword>
<gene>
    <name evidence="1" type="ORF">EC973_003326</name>
</gene>
<comment type="caution">
    <text evidence="1">The sequence shown here is derived from an EMBL/GenBank/DDBJ whole genome shotgun (WGS) entry which is preliminary data.</text>
</comment>
<evidence type="ECO:0000313" key="1">
    <source>
        <dbReference type="EMBL" id="KAF7732579.1"/>
    </source>
</evidence>
<name>A0A8H7BZS6_9FUNG</name>
<sequence>GGNPCCDVWTPSASSVRDHLGVGDPTNPEEMWRKYAEDLSIHYQQQYRRQNLIPDIPACINEAL</sequence>
<organism evidence="1 2">
    <name type="scientific">Apophysomyces ossiformis</name>
    <dbReference type="NCBI Taxonomy" id="679940"/>
    <lineage>
        <taxon>Eukaryota</taxon>
        <taxon>Fungi</taxon>
        <taxon>Fungi incertae sedis</taxon>
        <taxon>Mucoromycota</taxon>
        <taxon>Mucoromycotina</taxon>
        <taxon>Mucoromycetes</taxon>
        <taxon>Mucorales</taxon>
        <taxon>Mucorineae</taxon>
        <taxon>Mucoraceae</taxon>
        <taxon>Apophysomyces</taxon>
    </lineage>
</organism>
<dbReference type="AlphaFoldDB" id="A0A8H7BZS6"/>
<dbReference type="Proteomes" id="UP000605846">
    <property type="component" value="Unassembled WGS sequence"/>
</dbReference>
<accession>A0A8H7BZS6</accession>
<reference evidence="1" key="1">
    <citation type="submission" date="2020-01" db="EMBL/GenBank/DDBJ databases">
        <title>Genome Sequencing of Three Apophysomyces-Like Fungal Strains Confirms a Novel Fungal Genus in the Mucoromycota with divergent Burkholderia-like Endosymbiotic Bacteria.</title>
        <authorList>
            <person name="Stajich J.E."/>
            <person name="Macias A.M."/>
            <person name="Carter-House D."/>
            <person name="Lovett B."/>
            <person name="Kasson L.R."/>
            <person name="Berry K."/>
            <person name="Grigoriev I."/>
            <person name="Chang Y."/>
            <person name="Spatafora J."/>
            <person name="Kasson M.T."/>
        </authorList>
    </citation>
    <scope>NUCLEOTIDE SEQUENCE</scope>
    <source>
        <strain evidence="1">NRRL A-21654</strain>
    </source>
</reference>
<protein>
    <submittedName>
        <fullName evidence="1">Uncharacterized protein</fullName>
    </submittedName>
</protein>
<evidence type="ECO:0000313" key="2">
    <source>
        <dbReference type="Proteomes" id="UP000605846"/>
    </source>
</evidence>